<dbReference type="GO" id="GO:0005737">
    <property type="term" value="C:cytoplasm"/>
    <property type="evidence" value="ECO:0007669"/>
    <property type="project" value="TreeGrafter"/>
</dbReference>
<keyword evidence="17" id="KW-1185">Reference proteome</keyword>
<gene>
    <name evidence="15" type="primary">ygaF</name>
    <name evidence="16" type="ORF">FUT82_05940</name>
    <name evidence="15" type="ORF">TPHV1_500028</name>
</gene>
<dbReference type="CDD" id="cd03017">
    <property type="entry name" value="PRX_BCP"/>
    <property type="match status" value="1"/>
</dbReference>
<dbReference type="RefSeq" id="WP_002697730.1">
    <property type="nucleotide sequence ID" value="NZ_CDNC01000046.1"/>
</dbReference>
<keyword evidence="5" id="KW-0049">Antioxidant</keyword>
<dbReference type="Proteomes" id="UP000042527">
    <property type="component" value="Unassembled WGS sequence"/>
</dbReference>
<dbReference type="InterPro" id="IPR036249">
    <property type="entry name" value="Thioredoxin-like_sf"/>
</dbReference>
<comment type="catalytic activity">
    <reaction evidence="12">
        <text>a hydroperoxide + [thioredoxin]-dithiol = an alcohol + [thioredoxin]-disulfide + H2O</text>
        <dbReference type="Rhea" id="RHEA:62620"/>
        <dbReference type="Rhea" id="RHEA-COMP:10698"/>
        <dbReference type="Rhea" id="RHEA-COMP:10700"/>
        <dbReference type="ChEBI" id="CHEBI:15377"/>
        <dbReference type="ChEBI" id="CHEBI:29950"/>
        <dbReference type="ChEBI" id="CHEBI:30879"/>
        <dbReference type="ChEBI" id="CHEBI:35924"/>
        <dbReference type="ChEBI" id="CHEBI:50058"/>
        <dbReference type="EC" id="1.11.1.24"/>
    </reaction>
</comment>
<feature type="domain" description="Thioredoxin" evidence="14">
    <location>
        <begin position="2"/>
        <end position="150"/>
    </location>
</feature>
<comment type="similarity">
    <text evidence="10">Belongs to the peroxiredoxin family. BCP/PrxQ subfamily.</text>
</comment>
<evidence type="ECO:0000256" key="4">
    <source>
        <dbReference type="ARBA" id="ARBA00022559"/>
    </source>
</evidence>
<dbReference type="Proteomes" id="UP000323594">
    <property type="component" value="Chromosome"/>
</dbReference>
<evidence type="ECO:0000256" key="13">
    <source>
        <dbReference type="PIRSR" id="PIRSR000239-1"/>
    </source>
</evidence>
<reference evidence="17" key="2">
    <citation type="submission" date="2015-01" db="EMBL/GenBank/DDBJ databases">
        <authorList>
            <person name="Manzoor Shahid"/>
            <person name="Zubair Saima"/>
        </authorList>
    </citation>
    <scope>NUCLEOTIDE SEQUENCE [LARGE SCALE GENOMIC DNA]</scope>
    <source>
        <strain evidence="17">V1</strain>
    </source>
</reference>
<dbReference type="Pfam" id="PF00578">
    <property type="entry name" value="AhpC-TSA"/>
    <property type="match status" value="1"/>
</dbReference>
<keyword evidence="8" id="KW-0676">Redox-active center</keyword>
<evidence type="ECO:0000256" key="12">
    <source>
        <dbReference type="ARBA" id="ARBA00049091"/>
    </source>
</evidence>
<dbReference type="Gene3D" id="3.40.30.10">
    <property type="entry name" value="Glutaredoxin"/>
    <property type="match status" value="1"/>
</dbReference>
<keyword evidence="6 15" id="KW-0560">Oxidoreductase</keyword>
<name>A0A0B7H0Z3_TREPH</name>
<feature type="active site" description="Cysteine sulfenic acid (-SOH) intermediate; for peroxidase activity" evidence="13">
    <location>
        <position position="44"/>
    </location>
</feature>
<dbReference type="EC" id="1.11.1.24" evidence="3"/>
<dbReference type="GO" id="GO:0045454">
    <property type="term" value="P:cell redox homeostasis"/>
    <property type="evidence" value="ECO:0007669"/>
    <property type="project" value="TreeGrafter"/>
</dbReference>
<protein>
    <recommendedName>
        <fullName evidence="3">thioredoxin-dependent peroxiredoxin</fullName>
        <ecNumber evidence="3">1.11.1.24</ecNumber>
    </recommendedName>
    <alternativeName>
        <fullName evidence="9">Thioredoxin peroxidase</fullName>
    </alternativeName>
    <alternativeName>
        <fullName evidence="11">Thioredoxin-dependent peroxiredoxin Bcp</fullName>
    </alternativeName>
</protein>
<dbReference type="InterPro" id="IPR000866">
    <property type="entry name" value="AhpC/TSA"/>
</dbReference>
<dbReference type="PROSITE" id="PS51352">
    <property type="entry name" value="THIOREDOXIN_2"/>
    <property type="match status" value="1"/>
</dbReference>
<dbReference type="PIRSF" id="PIRSF000239">
    <property type="entry name" value="AHPC"/>
    <property type="match status" value="1"/>
</dbReference>
<proteinExistence type="inferred from homology"/>
<dbReference type="InterPro" id="IPR024706">
    <property type="entry name" value="Peroxiredoxin_AhpC-typ"/>
</dbReference>
<organism evidence="15 17">
    <name type="scientific">Treponema phagedenis</name>
    <dbReference type="NCBI Taxonomy" id="162"/>
    <lineage>
        <taxon>Bacteria</taxon>
        <taxon>Pseudomonadati</taxon>
        <taxon>Spirochaetota</taxon>
        <taxon>Spirochaetia</taxon>
        <taxon>Spirochaetales</taxon>
        <taxon>Treponemataceae</taxon>
        <taxon>Treponema</taxon>
    </lineage>
</organism>
<evidence type="ECO:0000256" key="11">
    <source>
        <dbReference type="ARBA" id="ARBA00042639"/>
    </source>
</evidence>
<keyword evidence="7" id="KW-1015">Disulfide bond</keyword>
<evidence type="ECO:0000256" key="6">
    <source>
        <dbReference type="ARBA" id="ARBA00023002"/>
    </source>
</evidence>
<evidence type="ECO:0000256" key="10">
    <source>
        <dbReference type="ARBA" id="ARBA00038489"/>
    </source>
</evidence>
<dbReference type="AlphaFoldDB" id="A0A0B7H0Z3"/>
<comment type="subunit">
    <text evidence="2">Monomer.</text>
</comment>
<dbReference type="GO" id="GO:0008379">
    <property type="term" value="F:thioredoxin peroxidase activity"/>
    <property type="evidence" value="ECO:0007669"/>
    <property type="project" value="TreeGrafter"/>
</dbReference>
<accession>A0A0B7H0Z3</accession>
<dbReference type="EMBL" id="CP042817">
    <property type="protein sequence ID" value="QEJ97587.1"/>
    <property type="molecule type" value="Genomic_DNA"/>
</dbReference>
<dbReference type="InterPro" id="IPR013766">
    <property type="entry name" value="Thioredoxin_domain"/>
</dbReference>
<dbReference type="EMBL" id="CDNC01000046">
    <property type="protein sequence ID" value="CEM62920.1"/>
    <property type="molecule type" value="Genomic_DNA"/>
</dbReference>
<evidence type="ECO:0000256" key="3">
    <source>
        <dbReference type="ARBA" id="ARBA00013017"/>
    </source>
</evidence>
<evidence type="ECO:0000256" key="7">
    <source>
        <dbReference type="ARBA" id="ARBA00023157"/>
    </source>
</evidence>
<dbReference type="OrthoDB" id="9812811at2"/>
<evidence type="ECO:0000256" key="1">
    <source>
        <dbReference type="ARBA" id="ARBA00003330"/>
    </source>
</evidence>
<dbReference type="PANTHER" id="PTHR42801:SF4">
    <property type="entry name" value="AHPC_TSA FAMILY PROTEIN"/>
    <property type="match status" value="1"/>
</dbReference>
<evidence type="ECO:0000256" key="5">
    <source>
        <dbReference type="ARBA" id="ARBA00022862"/>
    </source>
</evidence>
<comment type="function">
    <text evidence="1">Thiol-specific peroxidase that catalyzes the reduction of hydrogen peroxide and organic hydroperoxides to water and alcohols, respectively. Plays a role in cell protection against oxidative stress by detoxifying peroxides and as sensor of hydrogen peroxide-mediated signaling events.</text>
</comment>
<sequence length="150" mass="16711">MLTVGKKAPAFTLKNEDGESVKLSQFKGKKIVLYFYPRDNTSGCTTEACAFRDVYDDILDKGAVVIGISPDSESSHAKFKAKHALPFYLLADPEKEVIQKYEAWGEKSMFGKKYFGVVRSTYIIDEEGKITHVFPKVSPKNHAAEILAAL</sequence>
<reference evidence="16 18" key="3">
    <citation type="submission" date="2019-08" db="EMBL/GenBank/DDBJ databases">
        <authorList>
            <person name="Kuhnert P."/>
        </authorList>
    </citation>
    <scope>NUCLEOTIDE SEQUENCE [LARGE SCALE GENOMIC DNA]</scope>
    <source>
        <strain evidence="16 18">B36.5</strain>
    </source>
</reference>
<dbReference type="SUPFAM" id="SSF52833">
    <property type="entry name" value="Thioredoxin-like"/>
    <property type="match status" value="1"/>
</dbReference>
<evidence type="ECO:0000256" key="8">
    <source>
        <dbReference type="ARBA" id="ARBA00023284"/>
    </source>
</evidence>
<dbReference type="NCBIfam" id="NF006960">
    <property type="entry name" value="PRK09437.1"/>
    <property type="match status" value="1"/>
</dbReference>
<evidence type="ECO:0000256" key="9">
    <source>
        <dbReference type="ARBA" id="ARBA00032824"/>
    </source>
</evidence>
<reference evidence="15" key="1">
    <citation type="submission" date="2015-01" db="EMBL/GenBank/DDBJ databases">
        <authorList>
            <person name="Xiang T."/>
            <person name="Song Y."/>
            <person name="Huang L."/>
            <person name="Wang B."/>
            <person name="Wu P."/>
        </authorList>
    </citation>
    <scope>NUCLEOTIDE SEQUENCE [LARGE SCALE GENOMIC DNA]</scope>
    <source>
        <strain evidence="15">V1</strain>
    </source>
</reference>
<dbReference type="GO" id="GO:0034599">
    <property type="term" value="P:cellular response to oxidative stress"/>
    <property type="evidence" value="ECO:0007669"/>
    <property type="project" value="TreeGrafter"/>
</dbReference>
<evidence type="ECO:0000313" key="17">
    <source>
        <dbReference type="Proteomes" id="UP000042527"/>
    </source>
</evidence>
<dbReference type="FunFam" id="3.40.30.10:FF:000007">
    <property type="entry name" value="Thioredoxin-dependent thiol peroxidase"/>
    <property type="match status" value="1"/>
</dbReference>
<evidence type="ECO:0000256" key="2">
    <source>
        <dbReference type="ARBA" id="ARBA00011245"/>
    </source>
</evidence>
<dbReference type="InterPro" id="IPR050924">
    <property type="entry name" value="Peroxiredoxin_BCP/PrxQ"/>
</dbReference>
<keyword evidence="4 15" id="KW-0575">Peroxidase</keyword>
<evidence type="ECO:0000313" key="15">
    <source>
        <dbReference type="EMBL" id="CEM62920.1"/>
    </source>
</evidence>
<evidence type="ECO:0000313" key="18">
    <source>
        <dbReference type="Proteomes" id="UP000323594"/>
    </source>
</evidence>
<evidence type="ECO:0000259" key="14">
    <source>
        <dbReference type="PROSITE" id="PS51352"/>
    </source>
</evidence>
<dbReference type="PANTHER" id="PTHR42801">
    <property type="entry name" value="THIOREDOXIN-DEPENDENT PEROXIDE REDUCTASE"/>
    <property type="match status" value="1"/>
</dbReference>
<evidence type="ECO:0000313" key="16">
    <source>
        <dbReference type="EMBL" id="QEJ97587.1"/>
    </source>
</evidence>